<name>A0AAN6VST2_9PEZI</name>
<dbReference type="InterPro" id="IPR013094">
    <property type="entry name" value="AB_hydrolase_3"/>
</dbReference>
<comment type="caution">
    <text evidence="3">The sequence shown here is derived from an EMBL/GenBank/DDBJ whole genome shotgun (WGS) entry which is preliminary data.</text>
</comment>
<keyword evidence="1 3" id="KW-0378">Hydrolase</keyword>
<dbReference type="PANTHER" id="PTHR48081">
    <property type="entry name" value="AB HYDROLASE SUPERFAMILY PROTEIN C4A8.06C"/>
    <property type="match status" value="1"/>
</dbReference>
<dbReference type="GO" id="GO:0016787">
    <property type="term" value="F:hydrolase activity"/>
    <property type="evidence" value="ECO:0007669"/>
    <property type="project" value="UniProtKB-KW"/>
</dbReference>
<dbReference type="EMBL" id="MU856883">
    <property type="protein sequence ID" value="KAK4155641.1"/>
    <property type="molecule type" value="Genomic_DNA"/>
</dbReference>
<dbReference type="Proteomes" id="UP001302745">
    <property type="component" value="Unassembled WGS sequence"/>
</dbReference>
<evidence type="ECO:0000256" key="1">
    <source>
        <dbReference type="ARBA" id="ARBA00022801"/>
    </source>
</evidence>
<evidence type="ECO:0000313" key="3">
    <source>
        <dbReference type="EMBL" id="KAK4155641.1"/>
    </source>
</evidence>
<feature type="domain" description="Alpha/beta hydrolase fold-3" evidence="2">
    <location>
        <begin position="53"/>
        <end position="189"/>
    </location>
</feature>
<reference evidence="3" key="1">
    <citation type="journal article" date="2023" name="Mol. Phylogenet. Evol.">
        <title>Genome-scale phylogeny and comparative genomics of the fungal order Sordariales.</title>
        <authorList>
            <person name="Hensen N."/>
            <person name="Bonometti L."/>
            <person name="Westerberg I."/>
            <person name="Brannstrom I.O."/>
            <person name="Guillou S."/>
            <person name="Cros-Aarteil S."/>
            <person name="Calhoun S."/>
            <person name="Haridas S."/>
            <person name="Kuo A."/>
            <person name="Mondo S."/>
            <person name="Pangilinan J."/>
            <person name="Riley R."/>
            <person name="LaButti K."/>
            <person name="Andreopoulos B."/>
            <person name="Lipzen A."/>
            <person name="Chen C."/>
            <person name="Yan M."/>
            <person name="Daum C."/>
            <person name="Ng V."/>
            <person name="Clum A."/>
            <person name="Steindorff A."/>
            <person name="Ohm R.A."/>
            <person name="Martin F."/>
            <person name="Silar P."/>
            <person name="Natvig D.O."/>
            <person name="Lalanne C."/>
            <person name="Gautier V."/>
            <person name="Ament-Velasquez S.L."/>
            <person name="Kruys A."/>
            <person name="Hutchinson M.I."/>
            <person name="Powell A.J."/>
            <person name="Barry K."/>
            <person name="Miller A.N."/>
            <person name="Grigoriev I.V."/>
            <person name="Debuchy R."/>
            <person name="Gladieux P."/>
            <person name="Hiltunen Thoren M."/>
            <person name="Johannesson H."/>
        </authorList>
    </citation>
    <scope>NUCLEOTIDE SEQUENCE</scope>
    <source>
        <strain evidence="3">CBS 538.74</strain>
    </source>
</reference>
<sequence>MVSSQKSKFDSFRRRDVVYTTVAGHGILASIFTPKRVEEERRHDGAHVKVPVLVFWHGGGFVVGDRLYEPWWPDWILEFALSQRAMIVAPDYRLLPEACGADILQDMDAFWTWFLGTLPGMAASESWRVRPDVDHIVCAGHSAGASIAAHSALERPDAGIKALVSFYGALFDSPDFKIARPRMIAGSWPPPPREAEAKIRSYIRRTKGTVRTDGDPAEMWELFTSILQQGRLPRIYNQRPDPRLNILGRIEAKKSLPPIWLVHGQNDSVVPVACSTEFIKRLEAILPDAPSVLSVLPGEHCFDVSLTMREPWIADGCSFLLKYW</sequence>
<accession>A0AAN6VST2</accession>
<proteinExistence type="predicted"/>
<dbReference type="Pfam" id="PF07859">
    <property type="entry name" value="Abhydrolase_3"/>
    <property type="match status" value="1"/>
</dbReference>
<gene>
    <name evidence="3" type="ORF">C8A00DRAFT_13305</name>
</gene>
<dbReference type="Gene3D" id="3.40.50.1820">
    <property type="entry name" value="alpha/beta hydrolase"/>
    <property type="match status" value="1"/>
</dbReference>
<dbReference type="InterPro" id="IPR029058">
    <property type="entry name" value="AB_hydrolase_fold"/>
</dbReference>
<organism evidence="3 4">
    <name type="scientific">Chaetomidium leptoderma</name>
    <dbReference type="NCBI Taxonomy" id="669021"/>
    <lineage>
        <taxon>Eukaryota</taxon>
        <taxon>Fungi</taxon>
        <taxon>Dikarya</taxon>
        <taxon>Ascomycota</taxon>
        <taxon>Pezizomycotina</taxon>
        <taxon>Sordariomycetes</taxon>
        <taxon>Sordariomycetidae</taxon>
        <taxon>Sordariales</taxon>
        <taxon>Chaetomiaceae</taxon>
        <taxon>Chaetomidium</taxon>
    </lineage>
</organism>
<reference evidence="3" key="2">
    <citation type="submission" date="2023-05" db="EMBL/GenBank/DDBJ databases">
        <authorList>
            <consortium name="Lawrence Berkeley National Laboratory"/>
            <person name="Steindorff A."/>
            <person name="Hensen N."/>
            <person name="Bonometti L."/>
            <person name="Westerberg I."/>
            <person name="Brannstrom I.O."/>
            <person name="Guillou S."/>
            <person name="Cros-Aarteil S."/>
            <person name="Calhoun S."/>
            <person name="Haridas S."/>
            <person name="Kuo A."/>
            <person name="Mondo S."/>
            <person name="Pangilinan J."/>
            <person name="Riley R."/>
            <person name="Labutti K."/>
            <person name="Andreopoulos B."/>
            <person name="Lipzen A."/>
            <person name="Chen C."/>
            <person name="Yanf M."/>
            <person name="Daum C."/>
            <person name="Ng V."/>
            <person name="Clum A."/>
            <person name="Ohm R."/>
            <person name="Martin F."/>
            <person name="Silar P."/>
            <person name="Natvig D."/>
            <person name="Lalanne C."/>
            <person name="Gautier V."/>
            <person name="Ament-Velasquez S.L."/>
            <person name="Kruys A."/>
            <person name="Hutchinson M.I."/>
            <person name="Powell A.J."/>
            <person name="Barry K."/>
            <person name="Miller A.N."/>
            <person name="Grigoriev I.V."/>
            <person name="Debuchy R."/>
            <person name="Gladieux P."/>
            <person name="Thoren M.H."/>
            <person name="Johannesson H."/>
        </authorList>
    </citation>
    <scope>NUCLEOTIDE SEQUENCE</scope>
    <source>
        <strain evidence="3">CBS 538.74</strain>
    </source>
</reference>
<protein>
    <submittedName>
        <fullName evidence="3">Alpha/Beta hydrolase protein</fullName>
    </submittedName>
</protein>
<dbReference type="AlphaFoldDB" id="A0AAN6VST2"/>
<dbReference type="InterPro" id="IPR050300">
    <property type="entry name" value="GDXG_lipolytic_enzyme"/>
</dbReference>
<evidence type="ECO:0000259" key="2">
    <source>
        <dbReference type="Pfam" id="PF07859"/>
    </source>
</evidence>
<dbReference type="SUPFAM" id="SSF53474">
    <property type="entry name" value="alpha/beta-Hydrolases"/>
    <property type="match status" value="1"/>
</dbReference>
<dbReference type="PANTHER" id="PTHR48081:SF3">
    <property type="entry name" value="ALPHA_BETA HYDROLASE FOLD-3 DOMAIN-CONTAINING PROTEIN"/>
    <property type="match status" value="1"/>
</dbReference>
<keyword evidence="4" id="KW-1185">Reference proteome</keyword>
<evidence type="ECO:0000313" key="4">
    <source>
        <dbReference type="Proteomes" id="UP001302745"/>
    </source>
</evidence>